<dbReference type="InterPro" id="IPR027417">
    <property type="entry name" value="P-loop_NTPase"/>
</dbReference>
<dbReference type="EMBL" id="JBHUPC010000006">
    <property type="protein sequence ID" value="MFD2890688.1"/>
    <property type="molecule type" value="Genomic_DNA"/>
</dbReference>
<evidence type="ECO:0000313" key="12">
    <source>
        <dbReference type="Proteomes" id="UP001597534"/>
    </source>
</evidence>
<comment type="subcellular location">
    <subcellularLocation>
        <location evidence="1">Cytoplasm</location>
    </subcellularLocation>
</comment>
<evidence type="ECO:0000256" key="1">
    <source>
        <dbReference type="ARBA" id="ARBA00004496"/>
    </source>
</evidence>
<dbReference type="NCBIfam" id="TIGR00150">
    <property type="entry name" value="T6A_YjeE"/>
    <property type="match status" value="1"/>
</dbReference>
<keyword evidence="6" id="KW-0479">Metal-binding</keyword>
<keyword evidence="12" id="KW-1185">Reference proteome</keyword>
<dbReference type="SUPFAM" id="SSF52540">
    <property type="entry name" value="P-loop containing nucleoside triphosphate hydrolases"/>
    <property type="match status" value="1"/>
</dbReference>
<reference evidence="12" key="1">
    <citation type="journal article" date="2019" name="Int. J. Syst. Evol. Microbiol.">
        <title>The Global Catalogue of Microorganisms (GCM) 10K type strain sequencing project: providing services to taxonomists for standard genome sequencing and annotation.</title>
        <authorList>
            <consortium name="The Broad Institute Genomics Platform"/>
            <consortium name="The Broad Institute Genome Sequencing Center for Infectious Disease"/>
            <person name="Wu L."/>
            <person name="Ma J."/>
        </authorList>
    </citation>
    <scope>NUCLEOTIDE SEQUENCE [LARGE SCALE GENOMIC DNA]</scope>
    <source>
        <strain evidence="12">KCTC 22671</strain>
    </source>
</reference>
<evidence type="ECO:0000256" key="2">
    <source>
        <dbReference type="ARBA" id="ARBA00007599"/>
    </source>
</evidence>
<keyword evidence="4" id="KW-0963">Cytoplasm</keyword>
<evidence type="ECO:0000313" key="11">
    <source>
        <dbReference type="EMBL" id="MFD2890688.1"/>
    </source>
</evidence>
<protein>
    <recommendedName>
        <fullName evidence="3">tRNA threonylcarbamoyladenosine biosynthesis protein TsaE</fullName>
    </recommendedName>
    <alternativeName>
        <fullName evidence="10">t(6)A37 threonylcarbamoyladenosine biosynthesis protein TsaE</fullName>
    </alternativeName>
</protein>
<comment type="caution">
    <text evidence="11">The sequence shown here is derived from an EMBL/GenBank/DDBJ whole genome shotgun (WGS) entry which is preliminary data.</text>
</comment>
<dbReference type="PANTHER" id="PTHR33540:SF2">
    <property type="entry name" value="TRNA THREONYLCARBAMOYLADENOSINE BIOSYNTHESIS PROTEIN TSAE"/>
    <property type="match status" value="1"/>
</dbReference>
<dbReference type="Pfam" id="PF02367">
    <property type="entry name" value="TsaE"/>
    <property type="match status" value="1"/>
</dbReference>
<gene>
    <name evidence="11" type="primary">tsaE</name>
    <name evidence="11" type="ORF">ACFS5J_01485</name>
</gene>
<evidence type="ECO:0000256" key="4">
    <source>
        <dbReference type="ARBA" id="ARBA00022490"/>
    </source>
</evidence>
<comment type="similarity">
    <text evidence="2">Belongs to the TsaE family.</text>
</comment>
<evidence type="ECO:0000256" key="3">
    <source>
        <dbReference type="ARBA" id="ARBA00019010"/>
    </source>
</evidence>
<accession>A0ABW5YI56</accession>
<dbReference type="RefSeq" id="WP_379810162.1">
    <property type="nucleotide sequence ID" value="NZ_JBHUPC010000006.1"/>
</dbReference>
<dbReference type="InterPro" id="IPR003442">
    <property type="entry name" value="T6A_TsaE"/>
</dbReference>
<keyword evidence="7" id="KW-0547">Nucleotide-binding</keyword>
<proteinExistence type="inferred from homology"/>
<evidence type="ECO:0000256" key="8">
    <source>
        <dbReference type="ARBA" id="ARBA00022840"/>
    </source>
</evidence>
<evidence type="ECO:0000256" key="5">
    <source>
        <dbReference type="ARBA" id="ARBA00022694"/>
    </source>
</evidence>
<evidence type="ECO:0000256" key="9">
    <source>
        <dbReference type="ARBA" id="ARBA00022842"/>
    </source>
</evidence>
<sequence>MQITFGLDELQQVAQQILATPHLKKVITFHAEMGVGKTTLIKELVRQLGVNDHSSSPTFSLVNEYRTDKGEAVYHFDLYRLKSEEEAYDMGIDEYFYSGDWCFIEWPDKTPNLIPIDHATISITQTKDGLRVLELKN</sequence>
<evidence type="ECO:0000256" key="10">
    <source>
        <dbReference type="ARBA" id="ARBA00032441"/>
    </source>
</evidence>
<name>A0ABW5YI56_9FLAO</name>
<dbReference type="PANTHER" id="PTHR33540">
    <property type="entry name" value="TRNA THREONYLCARBAMOYLADENOSINE BIOSYNTHESIS PROTEIN TSAE"/>
    <property type="match status" value="1"/>
</dbReference>
<evidence type="ECO:0000256" key="7">
    <source>
        <dbReference type="ARBA" id="ARBA00022741"/>
    </source>
</evidence>
<keyword evidence="8" id="KW-0067">ATP-binding</keyword>
<organism evidence="11 12">
    <name type="scientific">Flavobacterium chuncheonense</name>
    <dbReference type="NCBI Taxonomy" id="2026653"/>
    <lineage>
        <taxon>Bacteria</taxon>
        <taxon>Pseudomonadati</taxon>
        <taxon>Bacteroidota</taxon>
        <taxon>Flavobacteriia</taxon>
        <taxon>Flavobacteriales</taxon>
        <taxon>Flavobacteriaceae</taxon>
        <taxon>Flavobacterium</taxon>
    </lineage>
</organism>
<dbReference type="Gene3D" id="3.40.50.300">
    <property type="entry name" value="P-loop containing nucleotide triphosphate hydrolases"/>
    <property type="match status" value="1"/>
</dbReference>
<keyword evidence="5" id="KW-0819">tRNA processing</keyword>
<evidence type="ECO:0000256" key="6">
    <source>
        <dbReference type="ARBA" id="ARBA00022723"/>
    </source>
</evidence>
<dbReference type="Proteomes" id="UP001597534">
    <property type="component" value="Unassembled WGS sequence"/>
</dbReference>
<keyword evidence="9" id="KW-0460">Magnesium</keyword>